<gene>
    <name evidence="2" type="ORF">DZA28_24330</name>
</gene>
<dbReference type="Proteomes" id="UP001165882">
    <property type="component" value="Unassembled WGS sequence"/>
</dbReference>
<organism evidence="2 3">
    <name type="scientific">Pseudomonas alloputida</name>
    <dbReference type="NCBI Taxonomy" id="1940621"/>
    <lineage>
        <taxon>Bacteria</taxon>
        <taxon>Pseudomonadati</taxon>
        <taxon>Pseudomonadota</taxon>
        <taxon>Gammaproteobacteria</taxon>
        <taxon>Pseudomonadales</taxon>
        <taxon>Pseudomonadaceae</taxon>
        <taxon>Pseudomonas</taxon>
    </lineage>
</organism>
<feature type="region of interest" description="Disordered" evidence="1">
    <location>
        <begin position="1"/>
        <end position="39"/>
    </location>
</feature>
<accession>A0ABY3DBD2</accession>
<feature type="region of interest" description="Disordered" evidence="1">
    <location>
        <begin position="66"/>
        <end position="112"/>
    </location>
</feature>
<feature type="compositionally biased region" description="Low complexity" evidence="1">
    <location>
        <begin position="1"/>
        <end position="15"/>
    </location>
</feature>
<sequence length="112" mass="11617">MAWAAASRWRTTAPAPGVPRTVECPSWSHPTDRRRSGCHISPVGAGVPAKQATRCLAPALPVFAGKPAPTGAVLPSEMRRPISPGQSASRGFAPSTTAHSPRSPRECNPTAG</sequence>
<feature type="compositionally biased region" description="Polar residues" evidence="1">
    <location>
        <begin position="84"/>
        <end position="100"/>
    </location>
</feature>
<protein>
    <submittedName>
        <fullName evidence="2">Uncharacterized protein</fullName>
    </submittedName>
</protein>
<proteinExistence type="predicted"/>
<evidence type="ECO:0000256" key="1">
    <source>
        <dbReference type="SAM" id="MobiDB-lite"/>
    </source>
</evidence>
<keyword evidence="3" id="KW-1185">Reference proteome</keyword>
<name>A0ABY3DBD2_9PSED</name>
<evidence type="ECO:0000313" key="3">
    <source>
        <dbReference type="Proteomes" id="UP001165882"/>
    </source>
</evidence>
<dbReference type="EMBL" id="QWEF01000001">
    <property type="protein sequence ID" value="TRZ62889.1"/>
    <property type="molecule type" value="Genomic_DNA"/>
</dbReference>
<comment type="caution">
    <text evidence="2">The sequence shown here is derived from an EMBL/GenBank/DDBJ whole genome shotgun (WGS) entry which is preliminary data.</text>
</comment>
<reference evidence="2 3" key="1">
    <citation type="journal article" date="2019" name="Biocontrol Sci. Technol.">
        <title>Pseudomonas putida strain B2017 produced as technical grade active ingredient controls fungal and bacterial crop diseases.</title>
        <authorList>
            <person name="Oliver C."/>
            <person name="Hernandez I."/>
            <person name="Caminal M."/>
            <person name="Lara J.M."/>
            <person name="Fernandez C."/>
        </authorList>
    </citation>
    <scope>NUCLEOTIDE SEQUENCE [LARGE SCALE GENOMIC DNA]</scope>
    <source>
        <strain evidence="2 3">B2017</strain>
    </source>
</reference>
<evidence type="ECO:0000313" key="2">
    <source>
        <dbReference type="EMBL" id="TRZ62889.1"/>
    </source>
</evidence>